<name>A0A673U1A5_SURSU</name>
<evidence type="ECO:0000256" key="5">
    <source>
        <dbReference type="ARBA" id="ARBA00022660"/>
    </source>
</evidence>
<evidence type="ECO:0000256" key="9">
    <source>
        <dbReference type="ARBA" id="ARBA00023136"/>
    </source>
</evidence>
<organism evidence="14 15">
    <name type="scientific">Suricata suricatta</name>
    <name type="common">Meerkat</name>
    <dbReference type="NCBI Taxonomy" id="37032"/>
    <lineage>
        <taxon>Eukaryota</taxon>
        <taxon>Metazoa</taxon>
        <taxon>Chordata</taxon>
        <taxon>Craniata</taxon>
        <taxon>Vertebrata</taxon>
        <taxon>Euteleostomi</taxon>
        <taxon>Mammalia</taxon>
        <taxon>Eutheria</taxon>
        <taxon>Laurasiatheria</taxon>
        <taxon>Carnivora</taxon>
        <taxon>Feliformia</taxon>
        <taxon>Herpestidae</taxon>
        <taxon>Suricata</taxon>
    </lineage>
</organism>
<dbReference type="GO" id="GO:0005743">
    <property type="term" value="C:mitochondrial inner membrane"/>
    <property type="evidence" value="ECO:0007669"/>
    <property type="project" value="UniProtKB-SubCell"/>
</dbReference>
<keyword evidence="15" id="KW-1185">Reference proteome</keyword>
<comment type="subunit">
    <text evidence="12">Component of the ubiquinol-cytochrome c oxidoreductase (cytochrome b-c1 complex, complex III, CIII), a multisubunit enzyme composed of 3 respiratory subunits cytochrome b, cytochrome c1 and Rieske protein, 2 core protein subunits, and additional low-molecular weight protein subunits. The complex exists as an obligatory dimer and forms supercomplexes (SCs) in the inner mitochondrial membrane with cytochrome c oxidase (complex IV, CIV).</text>
</comment>
<evidence type="ECO:0000256" key="6">
    <source>
        <dbReference type="ARBA" id="ARBA00022792"/>
    </source>
</evidence>
<keyword evidence="4" id="KW-0813">Transport</keyword>
<evidence type="ECO:0000256" key="2">
    <source>
        <dbReference type="ARBA" id="ARBA00008554"/>
    </source>
</evidence>
<feature type="region of interest" description="Disordered" evidence="13">
    <location>
        <begin position="1"/>
        <end position="51"/>
    </location>
</feature>
<evidence type="ECO:0000256" key="11">
    <source>
        <dbReference type="ARBA" id="ARBA00032927"/>
    </source>
</evidence>
<dbReference type="GO" id="GO:0006122">
    <property type="term" value="P:mitochondrial electron transport, ubiquinol to cytochrome c"/>
    <property type="evidence" value="ECO:0007669"/>
    <property type="project" value="InterPro"/>
</dbReference>
<comment type="similarity">
    <text evidence="2">Belongs to the UQCRB/QCR7 family.</text>
</comment>
<keyword evidence="9" id="KW-0472">Membrane</keyword>
<dbReference type="InterPro" id="IPR003197">
    <property type="entry name" value="QCR7"/>
</dbReference>
<evidence type="ECO:0000256" key="4">
    <source>
        <dbReference type="ARBA" id="ARBA00022448"/>
    </source>
</evidence>
<dbReference type="Gene3D" id="1.10.1090.10">
    <property type="entry name" value="Cytochrome b-c1 complex subunit 7"/>
    <property type="match status" value="1"/>
</dbReference>
<evidence type="ECO:0000313" key="15">
    <source>
        <dbReference type="Proteomes" id="UP000472268"/>
    </source>
</evidence>
<evidence type="ECO:0000256" key="8">
    <source>
        <dbReference type="ARBA" id="ARBA00023128"/>
    </source>
</evidence>
<dbReference type="InterPro" id="IPR036544">
    <property type="entry name" value="QCR7_sf"/>
</dbReference>
<dbReference type="SUPFAM" id="SSF81524">
    <property type="entry name" value="14 kDa protein of cytochrome bc1 complex (Ubiquinol-cytochrome c reductase)"/>
    <property type="match status" value="1"/>
</dbReference>
<reference evidence="14 15" key="1">
    <citation type="submission" date="2019-05" db="EMBL/GenBank/DDBJ databases">
        <title>A Chromosome-scale Meerkat (S. suricatta) Genome Assembly.</title>
        <authorList>
            <person name="Dudchenko O."/>
            <person name="Lieberman Aiden E."/>
            <person name="Tung J."/>
            <person name="Barreiro L.B."/>
            <person name="Clutton-Brock T.H."/>
        </authorList>
    </citation>
    <scope>NUCLEOTIDE SEQUENCE [LARGE SCALE GENOMIC DNA]</scope>
</reference>
<dbReference type="Ensembl" id="ENSSSUT00005017195.1">
    <property type="protein sequence ID" value="ENSSSUP00005015064.1"/>
    <property type="gene ID" value="ENSSSUG00005009751.1"/>
</dbReference>
<evidence type="ECO:0000256" key="10">
    <source>
        <dbReference type="ARBA" id="ARBA00031021"/>
    </source>
</evidence>
<keyword evidence="7" id="KW-0249">Electron transport</keyword>
<keyword evidence="5" id="KW-0679">Respiratory chain</keyword>
<dbReference type="GO" id="GO:0045275">
    <property type="term" value="C:respiratory chain complex III"/>
    <property type="evidence" value="ECO:0007669"/>
    <property type="project" value="InterPro"/>
</dbReference>
<reference evidence="14" key="2">
    <citation type="submission" date="2025-08" db="UniProtKB">
        <authorList>
            <consortium name="Ensembl"/>
        </authorList>
    </citation>
    <scope>IDENTIFICATION</scope>
</reference>
<evidence type="ECO:0000256" key="1">
    <source>
        <dbReference type="ARBA" id="ARBA00004443"/>
    </source>
</evidence>
<comment type="subcellular location">
    <subcellularLocation>
        <location evidence="1">Mitochondrion inner membrane</location>
        <topology evidence="1">Peripheral membrane protein</topology>
        <orientation evidence="1">Matrix side</orientation>
    </subcellularLocation>
</comment>
<proteinExistence type="inferred from homology"/>
<dbReference type="AlphaFoldDB" id="A0A673U1A5"/>
<sequence length="106" mass="12647">MLTPYSRLGGSEDPWDFSSVQTKDPTCIRSSPAKWGKSPPANKEHLTPWPPPVTRMFRTERALDLTMRHQILPKEQWTKYEGKFYLEPYLKEVIRERKEREEWAKK</sequence>
<dbReference type="PANTHER" id="PTHR12022:SF0">
    <property type="entry name" value="CYTOCHROME B-C1 COMPLEX SUBUNIT 7"/>
    <property type="match status" value="1"/>
</dbReference>
<evidence type="ECO:0000256" key="7">
    <source>
        <dbReference type="ARBA" id="ARBA00022982"/>
    </source>
</evidence>
<evidence type="ECO:0000313" key="14">
    <source>
        <dbReference type="Ensembl" id="ENSSSUP00005015064.1"/>
    </source>
</evidence>
<dbReference type="PANTHER" id="PTHR12022">
    <property type="entry name" value="UBIQUINOL-CYTOCHROME C REDUCTASE COMPLEX 14 KD PROTEIN"/>
    <property type="match status" value="1"/>
</dbReference>
<evidence type="ECO:0000256" key="3">
    <source>
        <dbReference type="ARBA" id="ARBA00016323"/>
    </source>
</evidence>
<evidence type="ECO:0000256" key="12">
    <source>
        <dbReference type="ARBA" id="ARBA00038521"/>
    </source>
</evidence>
<evidence type="ECO:0000256" key="13">
    <source>
        <dbReference type="SAM" id="MobiDB-lite"/>
    </source>
</evidence>
<accession>A0A673U1A5</accession>
<dbReference type="Proteomes" id="UP000472268">
    <property type="component" value="Chromosome 12"/>
</dbReference>
<keyword evidence="8" id="KW-0496">Mitochondrion</keyword>
<protein>
    <recommendedName>
        <fullName evidence="3">Cytochrome b-c1 complex subunit 7</fullName>
    </recommendedName>
    <alternativeName>
        <fullName evidence="10">Complex III subunit VII</fullName>
    </alternativeName>
    <alternativeName>
        <fullName evidence="11">Ubiquinol-cytochrome c reductase complex 14 kDa protein</fullName>
    </alternativeName>
</protein>
<dbReference type="Pfam" id="PF02271">
    <property type="entry name" value="UCR_14kD"/>
    <property type="match status" value="1"/>
</dbReference>
<reference evidence="14" key="3">
    <citation type="submission" date="2025-09" db="UniProtKB">
        <authorList>
            <consortium name="Ensembl"/>
        </authorList>
    </citation>
    <scope>IDENTIFICATION</scope>
</reference>
<keyword evidence="6" id="KW-0999">Mitochondrion inner membrane</keyword>